<organism evidence="2 3">
    <name type="scientific">Arthrobacter oryzae</name>
    <dbReference type="NCBI Taxonomy" id="409290"/>
    <lineage>
        <taxon>Bacteria</taxon>
        <taxon>Bacillati</taxon>
        <taxon>Actinomycetota</taxon>
        <taxon>Actinomycetes</taxon>
        <taxon>Micrococcales</taxon>
        <taxon>Micrococcaceae</taxon>
        <taxon>Arthrobacter</taxon>
    </lineage>
</organism>
<feature type="domain" description="N-acetyltransferase" evidence="1">
    <location>
        <begin position="19"/>
        <end position="105"/>
    </location>
</feature>
<sequence length="114" mass="12996">MTENSAATEDRFNPDVTTTRNDELHCYELHVGAQPAVRIRFIDRPGHIDFVHTDTAEAFQGRGLAKVLAHFALDDVVAAGKRIIPNCPFTYRYLRKHDAYNQYVDWPERPPEGA</sequence>
<protein>
    <submittedName>
        <fullName evidence="2">N-acetyltransferase</fullName>
    </submittedName>
</protein>
<dbReference type="Gene3D" id="3.40.630.30">
    <property type="match status" value="1"/>
</dbReference>
<dbReference type="AlphaFoldDB" id="A0A3N0BM54"/>
<dbReference type="PANTHER" id="PTHR31435">
    <property type="entry name" value="PROTEIN NATD1"/>
    <property type="match status" value="1"/>
</dbReference>
<comment type="caution">
    <text evidence="2">The sequence shown here is derived from an EMBL/GenBank/DDBJ whole genome shotgun (WGS) entry which is preliminary data.</text>
</comment>
<accession>A0A3N0BM54</accession>
<dbReference type="SUPFAM" id="SSF55729">
    <property type="entry name" value="Acyl-CoA N-acyltransferases (Nat)"/>
    <property type="match status" value="1"/>
</dbReference>
<evidence type="ECO:0000259" key="1">
    <source>
        <dbReference type="PROSITE" id="PS51729"/>
    </source>
</evidence>
<keyword evidence="3" id="KW-1185">Reference proteome</keyword>
<keyword evidence="2" id="KW-0808">Transferase</keyword>
<dbReference type="InterPro" id="IPR031165">
    <property type="entry name" value="GNAT_YJDJ"/>
</dbReference>
<dbReference type="RefSeq" id="WP_123256598.1">
    <property type="nucleotide sequence ID" value="NZ_RBED01000137.1"/>
</dbReference>
<dbReference type="InterPro" id="IPR016181">
    <property type="entry name" value="Acyl_CoA_acyltransferase"/>
</dbReference>
<dbReference type="Proteomes" id="UP000273807">
    <property type="component" value="Unassembled WGS sequence"/>
</dbReference>
<name>A0A3N0BM54_9MICC</name>
<dbReference type="PROSITE" id="PS51729">
    <property type="entry name" value="GNAT_YJDJ"/>
    <property type="match status" value="1"/>
</dbReference>
<dbReference type="OrthoDB" id="5405911at2"/>
<dbReference type="EMBL" id="RBED01000137">
    <property type="protein sequence ID" value="RNL49825.1"/>
    <property type="molecule type" value="Genomic_DNA"/>
</dbReference>
<evidence type="ECO:0000313" key="2">
    <source>
        <dbReference type="EMBL" id="RNL49825.1"/>
    </source>
</evidence>
<proteinExistence type="predicted"/>
<gene>
    <name evidence="2" type="ORF">D7003_16925</name>
</gene>
<dbReference type="GO" id="GO:0016740">
    <property type="term" value="F:transferase activity"/>
    <property type="evidence" value="ECO:0007669"/>
    <property type="project" value="UniProtKB-KW"/>
</dbReference>
<dbReference type="PANTHER" id="PTHR31435:SF10">
    <property type="entry name" value="BSR4717 PROTEIN"/>
    <property type="match status" value="1"/>
</dbReference>
<dbReference type="InterPro" id="IPR045057">
    <property type="entry name" value="Gcn5-rel_NAT"/>
</dbReference>
<dbReference type="Pfam" id="PF14542">
    <property type="entry name" value="Acetyltransf_CG"/>
    <property type="match status" value="1"/>
</dbReference>
<evidence type="ECO:0000313" key="3">
    <source>
        <dbReference type="Proteomes" id="UP000273807"/>
    </source>
</evidence>
<reference evidence="2 3" key="1">
    <citation type="submission" date="2018-10" db="EMBL/GenBank/DDBJ databases">
        <title>Genome sequencing of Arthrobacter oryzae TNB02.</title>
        <authorList>
            <person name="Cho Y.-J."/>
            <person name="Cho A."/>
            <person name="Kim O.-S."/>
        </authorList>
    </citation>
    <scope>NUCLEOTIDE SEQUENCE [LARGE SCALE GENOMIC DNA]</scope>
    <source>
        <strain evidence="2 3">TNB02</strain>
    </source>
</reference>